<dbReference type="Proteomes" id="UP000298663">
    <property type="component" value="Unassembled WGS sequence"/>
</dbReference>
<sequence>MTKINLRLVVGGVSVLNIILGIALIAVTCSVFDFVIMNKLYYAMPSKTILIDPKWSLRSIMCILFNLAISSWTLYRLLDNFSLGYEQLGKWQKLRQNVLSIVHLLGLIAAAGASLYLCLQFSSVAERVGMFAAESKPQSFQDASSWYFLRLRAIIVLMGSSMTLNLISFCLQNNCDDLQRREKFSKDIGYPNTQC</sequence>
<keyword evidence="3" id="KW-1185">Reference proteome</keyword>
<evidence type="ECO:0000256" key="1">
    <source>
        <dbReference type="SAM" id="Phobius"/>
    </source>
</evidence>
<evidence type="ECO:0008006" key="4">
    <source>
        <dbReference type="Google" id="ProtNLM"/>
    </source>
</evidence>
<organism evidence="2 3">
    <name type="scientific">Steinernema carpocapsae</name>
    <name type="common">Entomopathogenic nematode</name>
    <dbReference type="NCBI Taxonomy" id="34508"/>
    <lineage>
        <taxon>Eukaryota</taxon>
        <taxon>Metazoa</taxon>
        <taxon>Ecdysozoa</taxon>
        <taxon>Nematoda</taxon>
        <taxon>Chromadorea</taxon>
        <taxon>Rhabditida</taxon>
        <taxon>Tylenchina</taxon>
        <taxon>Panagrolaimomorpha</taxon>
        <taxon>Strongyloidoidea</taxon>
        <taxon>Steinernematidae</taxon>
        <taxon>Steinernema</taxon>
    </lineage>
</organism>
<dbReference type="EMBL" id="AZBU02000003">
    <property type="protein sequence ID" value="TKR87474.1"/>
    <property type="molecule type" value="Genomic_DNA"/>
</dbReference>
<feature type="transmembrane region" description="Helical" evidence="1">
    <location>
        <begin position="57"/>
        <end position="78"/>
    </location>
</feature>
<evidence type="ECO:0000313" key="2">
    <source>
        <dbReference type="EMBL" id="TKR87474.1"/>
    </source>
</evidence>
<dbReference type="OrthoDB" id="5867138at2759"/>
<keyword evidence="1" id="KW-0812">Transmembrane</keyword>
<gene>
    <name evidence="2" type="ORF">L596_011866</name>
</gene>
<feature type="transmembrane region" description="Helical" evidence="1">
    <location>
        <begin position="12"/>
        <end position="37"/>
    </location>
</feature>
<keyword evidence="1" id="KW-1133">Transmembrane helix</keyword>
<protein>
    <recommendedName>
        <fullName evidence="4">7TM GPCR serpentine receptor class x (Srx) domain-containing protein</fullName>
    </recommendedName>
</protein>
<keyword evidence="1" id="KW-0472">Membrane</keyword>
<proteinExistence type="predicted"/>
<reference evidence="2 3" key="2">
    <citation type="journal article" date="2019" name="G3 (Bethesda)">
        <title>Hybrid Assembly of the Genome of the Entomopathogenic Nematode Steinernema carpocapsae Identifies the X-Chromosome.</title>
        <authorList>
            <person name="Serra L."/>
            <person name="Macchietto M."/>
            <person name="Macias-Munoz A."/>
            <person name="McGill C.J."/>
            <person name="Rodriguez I.M."/>
            <person name="Rodriguez B."/>
            <person name="Murad R."/>
            <person name="Mortazavi A."/>
        </authorList>
    </citation>
    <scope>NUCLEOTIDE SEQUENCE [LARGE SCALE GENOMIC DNA]</scope>
    <source>
        <strain evidence="2 3">ALL</strain>
    </source>
</reference>
<feature type="transmembrane region" description="Helical" evidence="1">
    <location>
        <begin position="98"/>
        <end position="117"/>
    </location>
</feature>
<evidence type="ECO:0000313" key="3">
    <source>
        <dbReference type="Proteomes" id="UP000298663"/>
    </source>
</evidence>
<comment type="caution">
    <text evidence="2">The sequence shown here is derived from an EMBL/GenBank/DDBJ whole genome shotgun (WGS) entry which is preliminary data.</text>
</comment>
<feature type="transmembrane region" description="Helical" evidence="1">
    <location>
        <begin position="147"/>
        <end position="171"/>
    </location>
</feature>
<dbReference type="AlphaFoldDB" id="A0A4U5NW67"/>
<name>A0A4U5NW67_STECR</name>
<accession>A0A4U5NW67</accession>
<reference evidence="2 3" key="1">
    <citation type="journal article" date="2015" name="Genome Biol.">
        <title>Comparative genomics of Steinernema reveals deeply conserved gene regulatory networks.</title>
        <authorList>
            <person name="Dillman A.R."/>
            <person name="Macchietto M."/>
            <person name="Porter C.F."/>
            <person name="Rogers A."/>
            <person name="Williams B."/>
            <person name="Antoshechkin I."/>
            <person name="Lee M.M."/>
            <person name="Goodwin Z."/>
            <person name="Lu X."/>
            <person name="Lewis E.E."/>
            <person name="Goodrich-Blair H."/>
            <person name="Stock S.P."/>
            <person name="Adams B.J."/>
            <person name="Sternberg P.W."/>
            <person name="Mortazavi A."/>
        </authorList>
    </citation>
    <scope>NUCLEOTIDE SEQUENCE [LARGE SCALE GENOMIC DNA]</scope>
    <source>
        <strain evidence="2 3">ALL</strain>
    </source>
</reference>